<name>A0A3E4UZG5_MEDGN</name>
<organism evidence="10 13">
    <name type="scientific">Mediterraneibacter gnavus</name>
    <name type="common">Ruminococcus gnavus</name>
    <dbReference type="NCBI Taxonomy" id="33038"/>
    <lineage>
        <taxon>Bacteria</taxon>
        <taxon>Bacillati</taxon>
        <taxon>Bacillota</taxon>
        <taxon>Clostridia</taxon>
        <taxon>Lachnospirales</taxon>
        <taxon>Lachnospiraceae</taxon>
        <taxon>Mediterraneibacter</taxon>
    </lineage>
</organism>
<evidence type="ECO:0000256" key="2">
    <source>
        <dbReference type="ARBA" id="ARBA00022448"/>
    </source>
</evidence>
<feature type="transmembrane region" description="Helical" evidence="7">
    <location>
        <begin position="235"/>
        <end position="258"/>
    </location>
</feature>
<dbReference type="EMBL" id="QSSX01000040">
    <property type="protein sequence ID" value="RGM20619.1"/>
    <property type="molecule type" value="Genomic_DNA"/>
</dbReference>
<gene>
    <name evidence="12" type="ORF">DW243_16355</name>
    <name evidence="11" type="ORF">DWY88_14835</name>
    <name evidence="10" type="ORF">DXC31_13675</name>
    <name evidence="8" type="ORF">LIQ08_16765</name>
    <name evidence="9" type="ORF">PNU63_15880</name>
</gene>
<feature type="transmembrane region" description="Helical" evidence="7">
    <location>
        <begin position="320"/>
        <end position="345"/>
    </location>
</feature>
<feature type="transmembrane region" description="Helical" evidence="7">
    <location>
        <begin position="385"/>
        <end position="406"/>
    </location>
</feature>
<feature type="transmembrane region" description="Helical" evidence="7">
    <location>
        <begin position="168"/>
        <end position="189"/>
    </location>
</feature>
<evidence type="ECO:0000313" key="11">
    <source>
        <dbReference type="EMBL" id="RGQ61951.1"/>
    </source>
</evidence>
<dbReference type="GO" id="GO:0042910">
    <property type="term" value="F:xenobiotic transmembrane transporter activity"/>
    <property type="evidence" value="ECO:0007669"/>
    <property type="project" value="InterPro"/>
</dbReference>
<sequence length="451" mass="47871">MQYEKLFRTQSVWKSIFSLAVPSVIIILVMILYNMTDMFFMGQLGDTRQVAAVSVVGPLFSLSAAVATMLGSGGCVLIAKALGSDHIQEAKAYASLCFWGAIGFGIVIGVVLLSAGKAILPVLGATEEILPYAGIYLYVCALGVPFMLASTTLGTIIRAEGAVKEGIVGNIVATFVNILLDPLFILAFGMGVAGAAAATVIGNLVGTLYYVYFMRKKAVVLNMSIRLAAKNRKELFSVLFLGMPNALSSILSGFASTFSNRLLRSYGTGAIAAMAAAGKSTMLIGMIQMGICMGIQPFLAYNYGAKDIARLKEIIQKVSILTIGVGAVTGGFCYFCRSQIISMFIKESSVAVMGEEMVLFLVIASPVIGLYYLSTNFVQASGCAVPATVMSVLRQGILLIPSLYLFHGLIGFSGIAVAHTAADILSVAVSILLLFRQYRMLVKKVEEQSGD</sequence>
<dbReference type="AlphaFoldDB" id="A0A3E4UZG5"/>
<feature type="transmembrane region" description="Helical" evidence="7">
    <location>
        <begin position="195"/>
        <end position="214"/>
    </location>
</feature>
<evidence type="ECO:0000256" key="1">
    <source>
        <dbReference type="ARBA" id="ARBA00004651"/>
    </source>
</evidence>
<dbReference type="Proteomes" id="UP001297370">
    <property type="component" value="Unassembled WGS sequence"/>
</dbReference>
<keyword evidence="3" id="KW-1003">Cell membrane</keyword>
<dbReference type="EMBL" id="QRTJ01000040">
    <property type="protein sequence ID" value="RGQ61951.1"/>
    <property type="molecule type" value="Genomic_DNA"/>
</dbReference>
<protein>
    <submittedName>
        <fullName evidence="10">MATE family efflux transporter</fullName>
    </submittedName>
</protein>
<dbReference type="NCBIfam" id="TIGR00797">
    <property type="entry name" value="matE"/>
    <property type="match status" value="1"/>
</dbReference>
<evidence type="ECO:0000313" key="15">
    <source>
        <dbReference type="Proteomes" id="UP000286137"/>
    </source>
</evidence>
<feature type="transmembrane region" description="Helical" evidence="7">
    <location>
        <begin position="412"/>
        <end position="435"/>
    </location>
</feature>
<dbReference type="PANTHER" id="PTHR43823:SF3">
    <property type="entry name" value="MULTIDRUG EXPORT PROTEIN MEPA"/>
    <property type="match status" value="1"/>
</dbReference>
<dbReference type="PIRSF" id="PIRSF006603">
    <property type="entry name" value="DinF"/>
    <property type="match status" value="1"/>
</dbReference>
<evidence type="ECO:0000256" key="4">
    <source>
        <dbReference type="ARBA" id="ARBA00022692"/>
    </source>
</evidence>
<keyword evidence="2" id="KW-0813">Transport</keyword>
<evidence type="ECO:0000256" key="3">
    <source>
        <dbReference type="ARBA" id="ARBA00022475"/>
    </source>
</evidence>
<feature type="transmembrane region" description="Helical" evidence="7">
    <location>
        <begin position="92"/>
        <end position="115"/>
    </location>
</feature>
<proteinExistence type="predicted"/>
<feature type="transmembrane region" description="Helical" evidence="7">
    <location>
        <begin position="270"/>
        <end position="299"/>
    </location>
</feature>
<accession>A0A3E4UZG5</accession>
<dbReference type="RefSeq" id="WP_117994903.1">
    <property type="nucleotide sequence ID" value="NZ_AP031447.1"/>
</dbReference>
<reference evidence="9" key="3">
    <citation type="submission" date="2023-01" db="EMBL/GenBank/DDBJ databases">
        <title>Human gut microbiome strain richness.</title>
        <authorList>
            <person name="Chen-Liaw A."/>
        </authorList>
    </citation>
    <scope>NUCLEOTIDE SEQUENCE</scope>
    <source>
        <strain evidence="9">1001217st1_A9_1001217B_191108</strain>
    </source>
</reference>
<dbReference type="Proteomes" id="UP001211731">
    <property type="component" value="Unassembled WGS sequence"/>
</dbReference>
<dbReference type="PANTHER" id="PTHR43823">
    <property type="entry name" value="SPORULATION PROTEIN YKVU"/>
    <property type="match status" value="1"/>
</dbReference>
<dbReference type="EMBL" id="QRIS01000039">
    <property type="protein sequence ID" value="RHG79417.1"/>
    <property type="molecule type" value="Genomic_DNA"/>
</dbReference>
<dbReference type="Proteomes" id="UP000283981">
    <property type="component" value="Unassembled WGS sequence"/>
</dbReference>
<keyword evidence="6 7" id="KW-0472">Membrane</keyword>
<feature type="transmembrane region" description="Helical" evidence="7">
    <location>
        <begin position="357"/>
        <end position="373"/>
    </location>
</feature>
<dbReference type="Proteomes" id="UP000260808">
    <property type="component" value="Unassembled WGS sequence"/>
</dbReference>
<reference evidence="13 14" key="1">
    <citation type="submission" date="2018-08" db="EMBL/GenBank/DDBJ databases">
        <title>A genome reference for cultivated species of the human gut microbiota.</title>
        <authorList>
            <person name="Zou Y."/>
            <person name="Xue W."/>
            <person name="Luo G."/>
        </authorList>
    </citation>
    <scope>NUCLEOTIDE SEQUENCE [LARGE SCALE GENOMIC DNA]</scope>
    <source>
        <strain evidence="11 15">AF27-4BH</strain>
        <strain evidence="12 14">AM21-18</strain>
        <strain evidence="10 13">TF01-20-2</strain>
    </source>
</reference>
<evidence type="ECO:0000313" key="14">
    <source>
        <dbReference type="Proteomes" id="UP000283981"/>
    </source>
</evidence>
<evidence type="ECO:0000256" key="7">
    <source>
        <dbReference type="SAM" id="Phobius"/>
    </source>
</evidence>
<dbReference type="Proteomes" id="UP000286137">
    <property type="component" value="Unassembled WGS sequence"/>
</dbReference>
<keyword evidence="4 7" id="KW-0812">Transmembrane</keyword>
<comment type="caution">
    <text evidence="10">The sequence shown here is derived from an EMBL/GenBank/DDBJ whole genome shotgun (WGS) entry which is preliminary data.</text>
</comment>
<feature type="transmembrane region" description="Helical" evidence="7">
    <location>
        <begin position="135"/>
        <end position="156"/>
    </location>
</feature>
<evidence type="ECO:0000313" key="10">
    <source>
        <dbReference type="EMBL" id="RGM20619.1"/>
    </source>
</evidence>
<comment type="subcellular location">
    <subcellularLocation>
        <location evidence="1">Cell membrane</location>
        <topology evidence="1">Multi-pass membrane protein</topology>
    </subcellularLocation>
</comment>
<dbReference type="EMBL" id="JAQMLR010000024">
    <property type="protein sequence ID" value="MDB8740232.1"/>
    <property type="molecule type" value="Genomic_DNA"/>
</dbReference>
<dbReference type="InterPro" id="IPR002528">
    <property type="entry name" value="MATE_fam"/>
</dbReference>
<keyword evidence="5 7" id="KW-1133">Transmembrane helix</keyword>
<evidence type="ECO:0000256" key="5">
    <source>
        <dbReference type="ARBA" id="ARBA00022989"/>
    </source>
</evidence>
<evidence type="ECO:0000313" key="13">
    <source>
        <dbReference type="Proteomes" id="UP000260808"/>
    </source>
</evidence>
<feature type="transmembrane region" description="Helical" evidence="7">
    <location>
        <begin position="12"/>
        <end position="35"/>
    </location>
</feature>
<evidence type="ECO:0000256" key="6">
    <source>
        <dbReference type="ARBA" id="ARBA00023136"/>
    </source>
</evidence>
<dbReference type="InterPro" id="IPR048279">
    <property type="entry name" value="MdtK-like"/>
</dbReference>
<feature type="transmembrane region" description="Helical" evidence="7">
    <location>
        <begin position="55"/>
        <end position="80"/>
    </location>
</feature>
<dbReference type="EMBL" id="JAJBOM010000034">
    <property type="protein sequence ID" value="MCB5620783.1"/>
    <property type="molecule type" value="Genomic_DNA"/>
</dbReference>
<dbReference type="InterPro" id="IPR051327">
    <property type="entry name" value="MATE_MepA_subfamily"/>
</dbReference>
<dbReference type="GO" id="GO:0005886">
    <property type="term" value="C:plasma membrane"/>
    <property type="evidence" value="ECO:0007669"/>
    <property type="project" value="UniProtKB-SubCell"/>
</dbReference>
<dbReference type="Pfam" id="PF01554">
    <property type="entry name" value="MatE"/>
    <property type="match status" value="2"/>
</dbReference>
<evidence type="ECO:0000313" key="8">
    <source>
        <dbReference type="EMBL" id="MCB5620783.1"/>
    </source>
</evidence>
<dbReference type="GO" id="GO:0015297">
    <property type="term" value="F:antiporter activity"/>
    <property type="evidence" value="ECO:0007669"/>
    <property type="project" value="InterPro"/>
</dbReference>
<evidence type="ECO:0000313" key="9">
    <source>
        <dbReference type="EMBL" id="MDB8740232.1"/>
    </source>
</evidence>
<reference evidence="8" key="2">
    <citation type="submission" date="2021-10" db="EMBL/GenBank/DDBJ databases">
        <title>Collection of gut derived symbiotic bacterial strains cultured from healthy donors.</title>
        <authorList>
            <person name="Lin H."/>
            <person name="Littmann E."/>
            <person name="Claire K."/>
            <person name="Pamer E."/>
        </authorList>
    </citation>
    <scope>NUCLEOTIDE SEQUENCE</scope>
    <source>
        <strain evidence="8">MSK.23.18</strain>
    </source>
</reference>
<evidence type="ECO:0000313" key="12">
    <source>
        <dbReference type="EMBL" id="RHG79417.1"/>
    </source>
</evidence>